<reference evidence="1 2" key="1">
    <citation type="journal article" date="2019" name="Sci. Data">
        <title>Hybrid genome assembly and annotation of Danionella translucida.</title>
        <authorList>
            <person name="Kadobianskyi M."/>
            <person name="Schulze L."/>
            <person name="Schuelke M."/>
            <person name="Judkewitz B."/>
        </authorList>
    </citation>
    <scope>NUCLEOTIDE SEQUENCE [LARGE SCALE GENOMIC DNA]</scope>
    <source>
        <strain evidence="1 2">Bolton</strain>
    </source>
</reference>
<dbReference type="AlphaFoldDB" id="A0A553R444"/>
<gene>
    <name evidence="1" type="ORF">DNTS_014292</name>
</gene>
<sequence length="355" mass="38891">MSGGRPLRRLERMPYGAPSFEISVQRLFHRLAIEGMVDREGEPRRGPDLLSFCSGWAQKKDRDGASIWFATCDYLLQPLSSFSPRTPKPESWLPPFKSVIDKGFLIKCDRLRGFSKFGFEESRKKLVGHQTQAFPGRQNIDSRLTRAVCAWGGGVLPCGGGPVEGWRNKTLQIVLINEMLLGLSLSAQSAPLPVSVCVPTGSGHCQAQIVKDLEPAGYAAQKVRDPTVLWKFPQDFGDQVGDRTFFLSLPPPPPPSVTSMTPPAPQGLSLSRFHSPSFLPPVWCDVADNEKRAGSSAKEKLPFSAGSIVRECQCLLVQGGSNKCCRWRRDCDGGEAVIAGLRSRTMGNGDCCLIE</sequence>
<evidence type="ECO:0000313" key="2">
    <source>
        <dbReference type="Proteomes" id="UP000316079"/>
    </source>
</evidence>
<protein>
    <submittedName>
        <fullName evidence="1">Uncharacterized protein</fullName>
    </submittedName>
</protein>
<name>A0A553R444_9TELE</name>
<dbReference type="EMBL" id="SRMA01025248">
    <property type="protein sequence ID" value="TRY96951.1"/>
    <property type="molecule type" value="Genomic_DNA"/>
</dbReference>
<dbReference type="Proteomes" id="UP000316079">
    <property type="component" value="Unassembled WGS sequence"/>
</dbReference>
<keyword evidence="2" id="KW-1185">Reference proteome</keyword>
<evidence type="ECO:0000313" key="1">
    <source>
        <dbReference type="EMBL" id="TRY96951.1"/>
    </source>
</evidence>
<comment type="caution">
    <text evidence="1">The sequence shown here is derived from an EMBL/GenBank/DDBJ whole genome shotgun (WGS) entry which is preliminary data.</text>
</comment>
<proteinExistence type="predicted"/>
<accession>A0A553R444</accession>
<organism evidence="1 2">
    <name type="scientific">Danionella cerebrum</name>
    <dbReference type="NCBI Taxonomy" id="2873325"/>
    <lineage>
        <taxon>Eukaryota</taxon>
        <taxon>Metazoa</taxon>
        <taxon>Chordata</taxon>
        <taxon>Craniata</taxon>
        <taxon>Vertebrata</taxon>
        <taxon>Euteleostomi</taxon>
        <taxon>Actinopterygii</taxon>
        <taxon>Neopterygii</taxon>
        <taxon>Teleostei</taxon>
        <taxon>Ostariophysi</taxon>
        <taxon>Cypriniformes</taxon>
        <taxon>Danionidae</taxon>
        <taxon>Danioninae</taxon>
        <taxon>Danionella</taxon>
    </lineage>
</organism>